<dbReference type="RefSeq" id="WP_011709746.1">
    <property type="nucleotide sequence ID" value="NZ_BMIX01000005.1"/>
</dbReference>
<accession>A0ABQ1WNM6</accession>
<dbReference type="Proteomes" id="UP000605733">
    <property type="component" value="Unassembled WGS sequence"/>
</dbReference>
<evidence type="ECO:0000313" key="2">
    <source>
        <dbReference type="Proteomes" id="UP000605733"/>
    </source>
</evidence>
<name>A0ABQ1WNM6_9FLAO</name>
<dbReference type="EMBL" id="BMIX01000005">
    <property type="protein sequence ID" value="GGG38964.1"/>
    <property type="molecule type" value="Genomic_DNA"/>
</dbReference>
<comment type="caution">
    <text evidence="1">The sequence shown here is derived from an EMBL/GenBank/DDBJ whole genome shotgun (WGS) entry which is preliminary data.</text>
</comment>
<sequence length="174" mass="19684">MSFRLTVLFSLIFILSGISQETENNSILNFPGKYQKYDASSIQLNGNLNLNNGIYNGLYNLEDITNGLFLRPETFEISTPNVIMFEIGHTLKYYIGNSDVYILGGQQTIISTRFDGFRSYDFGLNAGLGYDVNKKIQIEGRTFQSLYNTSPDDAFQPIQLTPIQPLSLSFKTKF</sequence>
<protein>
    <recommendedName>
        <fullName evidence="3">Outer membrane protein beta-barrel domain-containing protein</fullName>
    </recommendedName>
</protein>
<proteinExistence type="predicted"/>
<organism evidence="1 2">
    <name type="scientific">Christiangramia forsetii</name>
    <dbReference type="NCBI Taxonomy" id="411153"/>
    <lineage>
        <taxon>Bacteria</taxon>
        <taxon>Pseudomonadati</taxon>
        <taxon>Bacteroidota</taxon>
        <taxon>Flavobacteriia</taxon>
        <taxon>Flavobacteriales</taxon>
        <taxon>Flavobacteriaceae</taxon>
        <taxon>Christiangramia</taxon>
    </lineage>
</organism>
<keyword evidence="2" id="KW-1185">Reference proteome</keyword>
<reference evidence="2" key="1">
    <citation type="journal article" date="2019" name="Int. J. Syst. Evol. Microbiol.">
        <title>The Global Catalogue of Microorganisms (GCM) 10K type strain sequencing project: providing services to taxonomists for standard genome sequencing and annotation.</title>
        <authorList>
            <consortium name="The Broad Institute Genomics Platform"/>
            <consortium name="The Broad Institute Genome Sequencing Center for Infectious Disease"/>
            <person name="Wu L."/>
            <person name="Ma J."/>
        </authorList>
    </citation>
    <scope>NUCLEOTIDE SEQUENCE [LARGE SCALE GENOMIC DNA]</scope>
    <source>
        <strain evidence="2">CGMCC 1.15422</strain>
    </source>
</reference>
<gene>
    <name evidence="1" type="ORF">GCM10011532_23420</name>
</gene>
<evidence type="ECO:0000313" key="1">
    <source>
        <dbReference type="EMBL" id="GGG38964.1"/>
    </source>
</evidence>
<evidence type="ECO:0008006" key="3">
    <source>
        <dbReference type="Google" id="ProtNLM"/>
    </source>
</evidence>